<sequence>MAAPPSHLFHWPGGIPPEIQVDGNDNTREQVDEEAQAISNIHDEDGDYEVRQRRALEDTWAKASQDFP</sequence>
<accession>A0A8H3SFY0</accession>
<comment type="caution">
    <text evidence="1">The sequence shown here is derived from an EMBL/GenBank/DDBJ whole genome shotgun (WGS) entry which is preliminary data.</text>
</comment>
<dbReference type="AlphaFoldDB" id="A0A8H3SFY0"/>
<dbReference type="Proteomes" id="UP000465221">
    <property type="component" value="Unassembled WGS sequence"/>
</dbReference>
<gene>
    <name evidence="1" type="ORF">IFM46972_11298</name>
</gene>
<reference evidence="1 2" key="1">
    <citation type="submission" date="2020-01" db="EMBL/GenBank/DDBJ databases">
        <title>Draft genome sequence of Aspergillus udagawae IFM 46972.</title>
        <authorList>
            <person name="Takahashi H."/>
            <person name="Yaguchi T."/>
        </authorList>
    </citation>
    <scope>NUCLEOTIDE SEQUENCE [LARGE SCALE GENOMIC DNA]</scope>
    <source>
        <strain evidence="1 2">IFM 46972</strain>
    </source>
</reference>
<name>A0A8H3SFY0_9EURO</name>
<protein>
    <submittedName>
        <fullName evidence="1">Uncharacterized protein</fullName>
    </submittedName>
</protein>
<dbReference type="EMBL" id="BLKC01000202">
    <property type="protein sequence ID" value="GFF59124.1"/>
    <property type="molecule type" value="Genomic_DNA"/>
</dbReference>
<evidence type="ECO:0000313" key="1">
    <source>
        <dbReference type="EMBL" id="GFF59124.1"/>
    </source>
</evidence>
<proteinExistence type="predicted"/>
<evidence type="ECO:0000313" key="2">
    <source>
        <dbReference type="Proteomes" id="UP000465221"/>
    </source>
</evidence>
<organism evidence="1 2">
    <name type="scientific">Aspergillus udagawae</name>
    <dbReference type="NCBI Taxonomy" id="91492"/>
    <lineage>
        <taxon>Eukaryota</taxon>
        <taxon>Fungi</taxon>
        <taxon>Dikarya</taxon>
        <taxon>Ascomycota</taxon>
        <taxon>Pezizomycotina</taxon>
        <taxon>Eurotiomycetes</taxon>
        <taxon>Eurotiomycetidae</taxon>
        <taxon>Eurotiales</taxon>
        <taxon>Aspergillaceae</taxon>
        <taxon>Aspergillus</taxon>
        <taxon>Aspergillus subgen. Fumigati</taxon>
    </lineage>
</organism>